<keyword evidence="5 7" id="KW-0233">DNA recombination</keyword>
<dbReference type="Gramene" id="Kaladp0058s0635.1.v1.1">
    <property type="protein sequence ID" value="Kaladp0058s0635.1.v1.1.CDS.1"/>
    <property type="gene ID" value="Kaladp0058s0635.v1.1"/>
</dbReference>
<dbReference type="GO" id="GO:1905951">
    <property type="term" value="P:mitochondrion DNA recombination"/>
    <property type="evidence" value="ECO:0007669"/>
    <property type="project" value="EnsemblPlants"/>
</dbReference>
<keyword evidence="4 7" id="KW-0238">DNA-binding</keyword>
<evidence type="ECO:0000259" key="9">
    <source>
        <dbReference type="PROSITE" id="PS50163"/>
    </source>
</evidence>
<dbReference type="InterPro" id="IPR020587">
    <property type="entry name" value="RecA_monomer-monomer_interface"/>
</dbReference>
<dbReference type="GO" id="GO:0005524">
    <property type="term" value="F:ATP binding"/>
    <property type="evidence" value="ECO:0007669"/>
    <property type="project" value="UniProtKB-KW"/>
</dbReference>
<dbReference type="InterPro" id="IPR020588">
    <property type="entry name" value="RecA_ATP-bd"/>
</dbReference>
<dbReference type="GO" id="GO:0140664">
    <property type="term" value="F:ATP-dependent DNA damage sensor activity"/>
    <property type="evidence" value="ECO:0007669"/>
    <property type="project" value="InterPro"/>
</dbReference>
<keyword evidence="11" id="KW-1185">Reference proteome</keyword>
<dbReference type="InterPro" id="IPR049428">
    <property type="entry name" value="RecA-like_N"/>
</dbReference>
<dbReference type="GO" id="GO:0005739">
    <property type="term" value="C:mitochondrion"/>
    <property type="evidence" value="ECO:0007669"/>
    <property type="project" value="GOC"/>
</dbReference>
<dbReference type="OMA" id="EFGKESM"/>
<dbReference type="GO" id="GO:0006281">
    <property type="term" value="P:DNA repair"/>
    <property type="evidence" value="ECO:0007669"/>
    <property type="project" value="InterPro"/>
</dbReference>
<evidence type="ECO:0000256" key="7">
    <source>
        <dbReference type="RuleBase" id="RU004527"/>
    </source>
</evidence>
<evidence type="ECO:0000313" key="11">
    <source>
        <dbReference type="Proteomes" id="UP000594263"/>
    </source>
</evidence>
<keyword evidence="7" id="KW-0227">DNA damage</keyword>
<dbReference type="GO" id="GO:0003697">
    <property type="term" value="F:single-stranded DNA binding"/>
    <property type="evidence" value="ECO:0007669"/>
    <property type="project" value="InterPro"/>
</dbReference>
<dbReference type="PRINTS" id="PR00142">
    <property type="entry name" value="RECA"/>
</dbReference>
<dbReference type="PANTHER" id="PTHR45900">
    <property type="entry name" value="RECA"/>
    <property type="match status" value="1"/>
</dbReference>
<evidence type="ECO:0000256" key="1">
    <source>
        <dbReference type="ARBA" id="ARBA00009391"/>
    </source>
</evidence>
<evidence type="ECO:0000256" key="3">
    <source>
        <dbReference type="ARBA" id="ARBA00022840"/>
    </source>
</evidence>
<protein>
    <submittedName>
        <fullName evidence="10">Uncharacterized protein</fullName>
    </submittedName>
</protein>
<keyword evidence="2 6" id="KW-0547">Nucleotide-binding</keyword>
<evidence type="ECO:0000259" key="8">
    <source>
        <dbReference type="PROSITE" id="PS50162"/>
    </source>
</evidence>
<dbReference type="GO" id="GO:0009408">
    <property type="term" value="P:response to heat"/>
    <property type="evidence" value="ECO:0007669"/>
    <property type="project" value="EnsemblPlants"/>
</dbReference>
<evidence type="ECO:0000256" key="6">
    <source>
        <dbReference type="RuleBase" id="RU003422"/>
    </source>
</evidence>
<sequence length="382" mass="41712">MRGSLIRSHHVKGRLGTITSHRTACLSYVSSAPEFAEVPDFLDYGPNDNTKTLEKESALQQALSSLSGDFCKESRLSMRRFFNCRRASVISTGSLMLDQALGVGGLPKGRMVEIYGKEASGKTTLSLHIIKEAQKVGGYCAYLDVENALDLPLLESMGINTEKLLISSPKSAEQVLSVVNTLASSGSVDVIVVDSVAALVPQRELDVPIGLLQRDFQAETMTRALRKIHHSLSRSETLIIFVNQVRHKVKAELGIGHAEEVTCGGNALRFYAAVRLKISRMQLVKIDDVATGLSICVDVVKNKLAPAAKRVEMEIEFGKGLRIEAEVLKLACENGIILNEGGSYFIEGEVLHCASDAEQYLRDKEDVLESIIARLRSKLVGK</sequence>
<dbReference type="InterPro" id="IPR013765">
    <property type="entry name" value="DNA_recomb/repair_RecA"/>
</dbReference>
<organism evidence="10 11">
    <name type="scientific">Kalanchoe fedtschenkoi</name>
    <name type="common">Lavender scallops</name>
    <name type="synonym">South American air plant</name>
    <dbReference type="NCBI Taxonomy" id="63787"/>
    <lineage>
        <taxon>Eukaryota</taxon>
        <taxon>Viridiplantae</taxon>
        <taxon>Streptophyta</taxon>
        <taxon>Embryophyta</taxon>
        <taxon>Tracheophyta</taxon>
        <taxon>Spermatophyta</taxon>
        <taxon>Magnoliopsida</taxon>
        <taxon>eudicotyledons</taxon>
        <taxon>Gunneridae</taxon>
        <taxon>Pentapetalae</taxon>
        <taxon>Saxifragales</taxon>
        <taxon>Crassulaceae</taxon>
        <taxon>Kalanchoe</taxon>
    </lineage>
</organism>
<dbReference type="SMART" id="SM00382">
    <property type="entry name" value="AAA"/>
    <property type="match status" value="1"/>
</dbReference>
<accession>A0A7N0UAC7</accession>
<dbReference type="InterPro" id="IPR027417">
    <property type="entry name" value="P-loop_NTPase"/>
</dbReference>
<evidence type="ECO:0000256" key="4">
    <source>
        <dbReference type="ARBA" id="ARBA00023125"/>
    </source>
</evidence>
<dbReference type="InterPro" id="IPR003593">
    <property type="entry name" value="AAA+_ATPase"/>
</dbReference>
<comment type="similarity">
    <text evidence="1 6">Belongs to the RecA family.</text>
</comment>
<evidence type="ECO:0000256" key="5">
    <source>
        <dbReference type="ARBA" id="ARBA00023172"/>
    </source>
</evidence>
<feature type="domain" description="RecA family profile 2" evidence="9">
    <location>
        <begin position="256"/>
        <end position="326"/>
    </location>
</feature>
<evidence type="ECO:0000313" key="10">
    <source>
        <dbReference type="EnsemblPlants" id="Kaladp0058s0635.1.v1.1.CDS.1"/>
    </source>
</evidence>
<dbReference type="Pfam" id="PF00154">
    <property type="entry name" value="RecA_N"/>
    <property type="match status" value="1"/>
</dbReference>
<dbReference type="PROSITE" id="PS50162">
    <property type="entry name" value="RECA_2"/>
    <property type="match status" value="1"/>
</dbReference>
<feature type="domain" description="RecA family profile 1" evidence="8">
    <location>
        <begin position="86"/>
        <end position="245"/>
    </location>
</feature>
<name>A0A7N0UAC7_KALFE</name>
<dbReference type="Proteomes" id="UP000594263">
    <property type="component" value="Unplaced"/>
</dbReference>
<dbReference type="EnsemblPlants" id="Kaladp0058s0635.1.v1.1">
    <property type="protein sequence ID" value="Kaladp0058s0635.1.v1.1.CDS.1"/>
    <property type="gene ID" value="Kaladp0058s0635.v1.1"/>
</dbReference>
<reference evidence="10" key="1">
    <citation type="submission" date="2021-01" db="UniProtKB">
        <authorList>
            <consortium name="EnsemblPlants"/>
        </authorList>
    </citation>
    <scope>IDENTIFICATION</scope>
</reference>
<dbReference type="Gene3D" id="3.40.50.300">
    <property type="entry name" value="P-loop containing nucleotide triphosphate hydrolases"/>
    <property type="match status" value="1"/>
</dbReference>
<dbReference type="SUPFAM" id="SSF52540">
    <property type="entry name" value="P-loop containing nucleoside triphosphate hydrolases"/>
    <property type="match status" value="1"/>
</dbReference>
<dbReference type="PROSITE" id="PS50163">
    <property type="entry name" value="RECA_3"/>
    <property type="match status" value="1"/>
</dbReference>
<proteinExistence type="inferred from homology"/>
<dbReference type="PANTHER" id="PTHR45900:SF4">
    <property type="entry name" value="DNA REPAIR PROTEIN RECA HOMOLOG 2, MITOCHONDRIAL"/>
    <property type="match status" value="1"/>
</dbReference>
<dbReference type="AlphaFoldDB" id="A0A7N0UAC7"/>
<dbReference type="PROSITE" id="PS00321">
    <property type="entry name" value="RECA_1"/>
    <property type="match status" value="1"/>
</dbReference>
<dbReference type="InterPro" id="IPR020584">
    <property type="entry name" value="DNA_recomb/repair_RecA_CS"/>
</dbReference>
<keyword evidence="3 6" id="KW-0067">ATP-binding</keyword>
<evidence type="ECO:0000256" key="2">
    <source>
        <dbReference type="ARBA" id="ARBA00022741"/>
    </source>
</evidence>